<protein>
    <recommendedName>
        <fullName evidence="1">AB hydrolase-1 domain-containing protein</fullName>
    </recommendedName>
</protein>
<dbReference type="Gene3D" id="3.40.50.1820">
    <property type="entry name" value="alpha/beta hydrolase"/>
    <property type="match status" value="1"/>
</dbReference>
<dbReference type="RefSeq" id="XP_025580709.1">
    <property type="nucleotide sequence ID" value="XM_025722398.1"/>
</dbReference>
<sequence length="331" mass="35245">MATNLITLTTKPTAQLSYTFYPPSTSIPSSTPATTPQTLLIFLNGLAAPQTSWTPVIQLLQTTRTNLNLPLPAILTYDRFGQGQTLSRDPLDADAPDPSHGHDILSALADLHQLILQIAQSHLNLTEPNPQTLQIIFTANSIGCALARLYAQTYPGTVSALLLLDHVLANSDFVSIFPDPATFTPSTPLPAGITPQDVAIARGIASKIFHPSVGNKEGLSRRNLASLLPDSDGPRLTAPGGKGPWVTVVGHDMTAFAEESVKMSGGRVSGRVFEEYLTPTWAEYNRGLLGVTDAERGRGPMVAEGSGHVVQLGNPGVVVRELGGLLERVLH</sequence>
<name>A0A395HET0_9EURO</name>
<dbReference type="GeneID" id="37227263"/>
<feature type="domain" description="AB hydrolase-1" evidence="1">
    <location>
        <begin position="40"/>
        <end position="320"/>
    </location>
</feature>
<organism evidence="2 3">
    <name type="scientific">Aspergillus ibericus CBS 121593</name>
    <dbReference type="NCBI Taxonomy" id="1448316"/>
    <lineage>
        <taxon>Eukaryota</taxon>
        <taxon>Fungi</taxon>
        <taxon>Dikarya</taxon>
        <taxon>Ascomycota</taxon>
        <taxon>Pezizomycotina</taxon>
        <taxon>Eurotiomycetes</taxon>
        <taxon>Eurotiomycetidae</taxon>
        <taxon>Eurotiales</taxon>
        <taxon>Aspergillaceae</taxon>
        <taxon>Aspergillus</taxon>
        <taxon>Aspergillus subgen. Circumdati</taxon>
    </lineage>
</organism>
<reference evidence="2 3" key="1">
    <citation type="submission" date="2018-02" db="EMBL/GenBank/DDBJ databases">
        <title>The genomes of Aspergillus section Nigri reveals drivers in fungal speciation.</title>
        <authorList>
            <consortium name="DOE Joint Genome Institute"/>
            <person name="Vesth T.C."/>
            <person name="Nybo J."/>
            <person name="Theobald S."/>
            <person name="Brandl J."/>
            <person name="Frisvad J.C."/>
            <person name="Nielsen K.F."/>
            <person name="Lyhne E.K."/>
            <person name="Kogle M.E."/>
            <person name="Kuo A."/>
            <person name="Riley R."/>
            <person name="Clum A."/>
            <person name="Nolan M."/>
            <person name="Lipzen A."/>
            <person name="Salamov A."/>
            <person name="Henrissat B."/>
            <person name="Wiebenga A."/>
            <person name="De vries R.P."/>
            <person name="Grigoriev I.V."/>
            <person name="Mortensen U.H."/>
            <person name="Andersen M.R."/>
            <person name="Baker S.E."/>
        </authorList>
    </citation>
    <scope>NUCLEOTIDE SEQUENCE [LARGE SCALE GENOMIC DNA]</scope>
    <source>
        <strain evidence="2 3">CBS 121593</strain>
    </source>
</reference>
<accession>A0A395HET0</accession>
<evidence type="ECO:0000313" key="3">
    <source>
        <dbReference type="Proteomes" id="UP000249402"/>
    </source>
</evidence>
<dbReference type="OrthoDB" id="3466836at2759"/>
<dbReference type="EMBL" id="KZ824419">
    <property type="protein sequence ID" value="RAL06382.1"/>
    <property type="molecule type" value="Genomic_DNA"/>
</dbReference>
<proteinExistence type="predicted"/>
<dbReference type="InterPro" id="IPR000073">
    <property type="entry name" value="AB_hydrolase_1"/>
</dbReference>
<dbReference type="Pfam" id="PF12697">
    <property type="entry name" value="Abhydrolase_6"/>
    <property type="match status" value="1"/>
</dbReference>
<dbReference type="AlphaFoldDB" id="A0A395HET0"/>
<dbReference type="InterPro" id="IPR029058">
    <property type="entry name" value="AB_hydrolase_fold"/>
</dbReference>
<evidence type="ECO:0000259" key="1">
    <source>
        <dbReference type="Pfam" id="PF12697"/>
    </source>
</evidence>
<evidence type="ECO:0000313" key="2">
    <source>
        <dbReference type="EMBL" id="RAL06382.1"/>
    </source>
</evidence>
<dbReference type="Proteomes" id="UP000249402">
    <property type="component" value="Unassembled WGS sequence"/>
</dbReference>
<gene>
    <name evidence="2" type="ORF">BO80DRAFT_460590</name>
</gene>
<dbReference type="SUPFAM" id="SSF53474">
    <property type="entry name" value="alpha/beta-Hydrolases"/>
    <property type="match status" value="1"/>
</dbReference>
<dbReference type="VEuPathDB" id="FungiDB:BO80DRAFT_460590"/>
<keyword evidence="3" id="KW-1185">Reference proteome</keyword>